<organism evidence="2 3">
    <name type="scientific">Brucella gallinifaecis</name>
    <dbReference type="NCBI Taxonomy" id="215590"/>
    <lineage>
        <taxon>Bacteria</taxon>
        <taxon>Pseudomonadati</taxon>
        <taxon>Pseudomonadota</taxon>
        <taxon>Alphaproteobacteria</taxon>
        <taxon>Hyphomicrobiales</taxon>
        <taxon>Brucellaceae</taxon>
        <taxon>Brucella/Ochrobactrum group</taxon>
        <taxon>Brucella</taxon>
    </lineage>
</organism>
<protein>
    <recommendedName>
        <fullName evidence="1">Type VI secretion system FHA domain-containing protein</fullName>
    </recommendedName>
</protein>
<dbReference type="Proteomes" id="UP000315388">
    <property type="component" value="Unassembled WGS sequence"/>
</dbReference>
<name>A0A502BJJ3_9HYPH</name>
<dbReference type="OrthoDB" id="9792173at2"/>
<evidence type="ECO:0000259" key="1">
    <source>
        <dbReference type="Pfam" id="PF20232"/>
    </source>
</evidence>
<feature type="domain" description="Type VI secretion system FHA" evidence="1">
    <location>
        <begin position="226"/>
        <end position="329"/>
    </location>
</feature>
<reference evidence="2 3" key="1">
    <citation type="journal article" date="2003" name="Int. J. Syst. Evol. Microbiol.">
        <title>Towards a standardized format for the description of a novel species (of an established genus): Ochrobactrum gallinifaecis sp. nov.</title>
        <authorList>
            <person name="Kampfer P."/>
            <person name="Buczolits S."/>
            <person name="Albrecht A."/>
            <person name="Busse H.J."/>
            <person name="Stackebrandt E."/>
        </authorList>
    </citation>
    <scope>NUCLEOTIDE SEQUENCE [LARGE SCALE GENOMIC DNA]</scope>
    <source>
        <strain evidence="2 3">ISO 196</strain>
    </source>
</reference>
<keyword evidence="3" id="KW-1185">Reference proteome</keyword>
<evidence type="ECO:0000313" key="3">
    <source>
        <dbReference type="Proteomes" id="UP000315388"/>
    </source>
</evidence>
<proteinExistence type="predicted"/>
<dbReference type="Pfam" id="PF20232">
    <property type="entry name" value="T6SS_FHA_C"/>
    <property type="match status" value="1"/>
</dbReference>
<dbReference type="RefSeq" id="WP_140906287.1">
    <property type="nucleotide sequence ID" value="NZ_JBHTMD010000042.1"/>
</dbReference>
<dbReference type="EMBL" id="VEWJ01000019">
    <property type="protein sequence ID" value="TPF74017.1"/>
    <property type="molecule type" value="Genomic_DNA"/>
</dbReference>
<accession>A0A502BJJ3</accession>
<dbReference type="InterPro" id="IPR046883">
    <property type="entry name" value="T6SS_FHA_C"/>
</dbReference>
<comment type="caution">
    <text evidence="2">The sequence shown here is derived from an EMBL/GenBank/DDBJ whole genome shotgun (WGS) entry which is preliminary data.</text>
</comment>
<evidence type="ECO:0000313" key="2">
    <source>
        <dbReference type="EMBL" id="TPF74017.1"/>
    </source>
</evidence>
<dbReference type="AlphaFoldDB" id="A0A502BJJ3"/>
<sequence length="341" mass="38568">MCDIDNDKVKISVPHQDAPQAFSLEPVPIDIWDSLMEEFAPNDAPPAVMPDLIVNLDNHPLLETLVTELNPVDPLAQLADNLDLRQLQQQQTDPVAQFNTDITFRRDHVLVDATPSVLLDDQSAPVKPVKNLQRQTEDQALWGLFSSSSVPVLPDELYRDDPSELMMEDAIPLAQVELPTTTQEPQPSLKQVSAYQPTPLENVYEPNARLEGPPHGIDFDEQLQFEEADNLLFDNHGSSFMPSKVPLYEALNKLQLHQSEMIVDICSIIVGILDSFNPKHLEEDANKEGITLCNNREIEMWKYFEKQHKKLSVEIDDGLRSMFGDVFTCANNTLNERFKCN</sequence>
<gene>
    <name evidence="2" type="ORF">FHY56_16715</name>
</gene>